<dbReference type="EMBL" id="CAJOBP010000637">
    <property type="protein sequence ID" value="CAF4203431.1"/>
    <property type="molecule type" value="Genomic_DNA"/>
</dbReference>
<feature type="signal peptide" evidence="1">
    <location>
        <begin position="1"/>
        <end position="21"/>
    </location>
</feature>
<dbReference type="Proteomes" id="UP000663825">
    <property type="component" value="Unassembled WGS sequence"/>
</dbReference>
<dbReference type="EMBL" id="CAJOBO010001142">
    <property type="protein sequence ID" value="CAF4343386.1"/>
    <property type="molecule type" value="Genomic_DNA"/>
</dbReference>
<sequence>MYHSQIFSIKLFLLIQYFAYADSQCPSNFLKGPCSCIESNSSNDPVLLYPTVIESIPIRSKSIVCEHIENSLFDLRSFFVKLSAILLTAGQKTNNVTSFNDFLLHNTKMKHLPRNLFGNITFTNIILYQNPLLNSIDVNAFNNTRNKIEVFRTVNTSLSDSKTLFSLIREFTNLRFLSMENDKLKSIPDYAFNNTHLRYIWFGAHFKQTSQPIEYIGKYSFYHAPSLTSLRIFSPLLAKIGKYSLAMNRISRIVSDDLSQMLYIDIGGSMIDSYSFESTSLTRLRNRSTFLRLYNTSIDYLDENVFQPFLESNPSSLLDVQDSSLSRSCDSRSLWIKSEYCININSRENRVYGTACCSF</sequence>
<accession>A0A817L3X1</accession>
<dbReference type="AlphaFoldDB" id="A0A817L3X1"/>
<organism evidence="2 6">
    <name type="scientific">Rotaria socialis</name>
    <dbReference type="NCBI Taxonomy" id="392032"/>
    <lineage>
        <taxon>Eukaryota</taxon>
        <taxon>Metazoa</taxon>
        <taxon>Spiralia</taxon>
        <taxon>Gnathifera</taxon>
        <taxon>Rotifera</taxon>
        <taxon>Eurotatoria</taxon>
        <taxon>Bdelloidea</taxon>
        <taxon>Philodinida</taxon>
        <taxon>Philodinidae</taxon>
        <taxon>Rotaria</taxon>
    </lineage>
</organism>
<keyword evidence="1" id="KW-0732">Signal</keyword>
<dbReference type="Proteomes" id="UP000663833">
    <property type="component" value="Unassembled WGS sequence"/>
</dbReference>
<comment type="caution">
    <text evidence="2">The sequence shown here is derived from an EMBL/GenBank/DDBJ whole genome shotgun (WGS) entry which is preliminary data.</text>
</comment>
<evidence type="ECO:0000313" key="7">
    <source>
        <dbReference type="Proteomes" id="UP000663873"/>
    </source>
</evidence>
<dbReference type="Pfam" id="PF13306">
    <property type="entry name" value="LRR_5"/>
    <property type="match status" value="1"/>
</dbReference>
<evidence type="ECO:0000313" key="4">
    <source>
        <dbReference type="EMBL" id="CAF4203431.1"/>
    </source>
</evidence>
<dbReference type="SUPFAM" id="SSF52058">
    <property type="entry name" value="L domain-like"/>
    <property type="match status" value="1"/>
</dbReference>
<dbReference type="EMBL" id="CAJNXB010000056">
    <property type="protein sequence ID" value="CAF3010281.1"/>
    <property type="molecule type" value="Genomic_DNA"/>
</dbReference>
<dbReference type="Proteomes" id="UP000663873">
    <property type="component" value="Unassembled WGS sequence"/>
</dbReference>
<evidence type="ECO:0000313" key="2">
    <source>
        <dbReference type="EMBL" id="CAF3010281.1"/>
    </source>
</evidence>
<feature type="chain" id="PRO_5036231752" evidence="1">
    <location>
        <begin position="22"/>
        <end position="359"/>
    </location>
</feature>
<dbReference type="InterPro" id="IPR032675">
    <property type="entry name" value="LRR_dom_sf"/>
</dbReference>
<proteinExistence type="predicted"/>
<dbReference type="Gene3D" id="3.80.10.10">
    <property type="entry name" value="Ribonuclease Inhibitor"/>
    <property type="match status" value="1"/>
</dbReference>
<protein>
    <submittedName>
        <fullName evidence="2">Uncharacterized protein</fullName>
    </submittedName>
</protein>
<dbReference type="InterPro" id="IPR026906">
    <property type="entry name" value="LRR_5"/>
</dbReference>
<evidence type="ECO:0000313" key="5">
    <source>
        <dbReference type="EMBL" id="CAF4343386.1"/>
    </source>
</evidence>
<reference evidence="2" key="1">
    <citation type="submission" date="2021-02" db="EMBL/GenBank/DDBJ databases">
        <authorList>
            <person name="Nowell W R."/>
        </authorList>
    </citation>
    <scope>NUCLEOTIDE SEQUENCE</scope>
</reference>
<evidence type="ECO:0000313" key="6">
    <source>
        <dbReference type="Proteomes" id="UP000663825"/>
    </source>
</evidence>
<dbReference type="EMBL" id="CAJNYD010001531">
    <property type="protein sequence ID" value="CAF3344083.1"/>
    <property type="molecule type" value="Genomic_DNA"/>
</dbReference>
<dbReference type="Proteomes" id="UP000663851">
    <property type="component" value="Unassembled WGS sequence"/>
</dbReference>
<keyword evidence="7" id="KW-1185">Reference proteome</keyword>
<dbReference type="OrthoDB" id="676979at2759"/>
<evidence type="ECO:0000313" key="3">
    <source>
        <dbReference type="EMBL" id="CAF3344083.1"/>
    </source>
</evidence>
<name>A0A817L3X1_9BILA</name>
<gene>
    <name evidence="5" type="ORF">HFQ381_LOCUS16253</name>
    <name evidence="3" type="ORF">LUA448_LOCUS12432</name>
    <name evidence="2" type="ORF">TIS948_LOCUS1910</name>
    <name evidence="4" type="ORF">UJA718_LOCUS6697</name>
</gene>
<evidence type="ECO:0000256" key="1">
    <source>
        <dbReference type="SAM" id="SignalP"/>
    </source>
</evidence>